<evidence type="ECO:0000313" key="3">
    <source>
        <dbReference type="EMBL" id="GFZ00552.1"/>
    </source>
</evidence>
<dbReference type="OrthoDB" id="1750920at2759"/>
<proteinExistence type="predicted"/>
<evidence type="ECO:0000313" key="4">
    <source>
        <dbReference type="Proteomes" id="UP000585474"/>
    </source>
</evidence>
<accession>A0A7J0FPC2</accession>
<organism evidence="3 4">
    <name type="scientific">Actinidia rufa</name>
    <dbReference type="NCBI Taxonomy" id="165716"/>
    <lineage>
        <taxon>Eukaryota</taxon>
        <taxon>Viridiplantae</taxon>
        <taxon>Streptophyta</taxon>
        <taxon>Embryophyta</taxon>
        <taxon>Tracheophyta</taxon>
        <taxon>Spermatophyta</taxon>
        <taxon>Magnoliopsida</taxon>
        <taxon>eudicotyledons</taxon>
        <taxon>Gunneridae</taxon>
        <taxon>Pentapetalae</taxon>
        <taxon>asterids</taxon>
        <taxon>Ericales</taxon>
        <taxon>Actinidiaceae</taxon>
        <taxon>Actinidia</taxon>
    </lineage>
</organism>
<gene>
    <name evidence="3" type="ORF">Acr_14g0001870</name>
</gene>
<feature type="region of interest" description="Disordered" evidence="2">
    <location>
        <begin position="141"/>
        <end position="169"/>
    </location>
</feature>
<comment type="caution">
    <text evidence="3">The sequence shown here is derived from an EMBL/GenBank/DDBJ whole genome shotgun (WGS) entry which is preliminary data.</text>
</comment>
<dbReference type="Proteomes" id="UP000585474">
    <property type="component" value="Unassembled WGS sequence"/>
</dbReference>
<keyword evidence="1" id="KW-0175">Coiled coil</keyword>
<evidence type="ECO:0000256" key="2">
    <source>
        <dbReference type="SAM" id="MobiDB-lite"/>
    </source>
</evidence>
<name>A0A7J0FPC2_9ERIC</name>
<feature type="coiled-coil region" evidence="1">
    <location>
        <begin position="238"/>
        <end position="265"/>
    </location>
</feature>
<dbReference type="AlphaFoldDB" id="A0A7J0FPC2"/>
<reference evidence="3 4" key="1">
    <citation type="submission" date="2019-07" db="EMBL/GenBank/DDBJ databases">
        <title>De Novo Assembly of kiwifruit Actinidia rufa.</title>
        <authorList>
            <person name="Sugita-Konishi S."/>
            <person name="Sato K."/>
            <person name="Mori E."/>
            <person name="Abe Y."/>
            <person name="Kisaki G."/>
            <person name="Hamano K."/>
            <person name="Suezawa K."/>
            <person name="Otani M."/>
            <person name="Fukuda T."/>
            <person name="Manabe T."/>
            <person name="Gomi K."/>
            <person name="Tabuchi M."/>
            <person name="Akimitsu K."/>
            <person name="Kataoka I."/>
        </authorList>
    </citation>
    <scope>NUCLEOTIDE SEQUENCE [LARGE SCALE GENOMIC DNA]</scope>
    <source>
        <strain evidence="4">cv. Fuchu</strain>
    </source>
</reference>
<evidence type="ECO:0000256" key="1">
    <source>
        <dbReference type="SAM" id="Coils"/>
    </source>
</evidence>
<keyword evidence="4" id="KW-1185">Reference proteome</keyword>
<sequence length="473" mass="53202">MALNRAQLLVHDDKALAQFHVDHSIPDDVVIEWPRPNDDADWVEGEGNRVPIRTWFIHQAGLRFPISKLLKVVLSMCQLTFMHVSVNFVRTILAMDALMQREEQEITAEDLLHVYCVVYPRKNLATQMLVGNHYLRLRKPNQPQTREVVKHSYDHSSSSSSSSRVNKEEMAPKVRILGKGQAARDDSAKHPKVSWPSLTNSYRGSVCCPIILAKEFGSKLVMLGAQPFQWVVSIFLRLKQNTVDLKKANQKANSLVKELKQAKAEPVDSKTVAEIAITKIFDRAFERAEDVYEKQLAKLRPGAFQEGWLACLKELEIPLDHPAWAFLAPPVQLPPLGRGRFAKRRGPGSCSHIDERNVVSPGFQLCSLKLQTGIRPVLVILQPGEHLDPGHEIPETISVSCACNRPMVMSWSSLPLGGNRPASTSRWLSPLSEHRLVVCLLCPQAFWGREGVPLGCDGWRNSYHPQMPWVAIL</sequence>
<dbReference type="EMBL" id="BJWL01000014">
    <property type="protein sequence ID" value="GFZ00552.1"/>
    <property type="molecule type" value="Genomic_DNA"/>
</dbReference>
<protein>
    <submittedName>
        <fullName evidence="3">Uncharacterized protein</fullName>
    </submittedName>
</protein>